<sequence length="48" mass="5042">MCVKAPVTPETPVTKAGARLLQAWDSADPPLKDQRRLEPGGGGGLKDL</sequence>
<evidence type="ECO:0000313" key="2">
    <source>
        <dbReference type="EMBL" id="SCO77749.1"/>
    </source>
</evidence>
<proteinExistence type="predicted"/>
<feature type="compositionally biased region" description="Gly residues" evidence="1">
    <location>
        <begin position="39"/>
        <end position="48"/>
    </location>
</feature>
<protein>
    <submittedName>
        <fullName evidence="2">Uncharacterized protein</fullName>
    </submittedName>
</protein>
<organism evidence="2 3">
    <name type="scientific">Fusarium oxysporum</name>
    <name type="common">Fusarium vascular wilt</name>
    <dbReference type="NCBI Taxonomy" id="5507"/>
    <lineage>
        <taxon>Eukaryota</taxon>
        <taxon>Fungi</taxon>
        <taxon>Dikarya</taxon>
        <taxon>Ascomycota</taxon>
        <taxon>Pezizomycotina</taxon>
        <taxon>Sordariomycetes</taxon>
        <taxon>Hypocreomycetidae</taxon>
        <taxon>Hypocreales</taxon>
        <taxon>Nectriaceae</taxon>
        <taxon>Fusarium</taxon>
        <taxon>Fusarium oxysporum species complex</taxon>
    </lineage>
</organism>
<dbReference type="Proteomes" id="UP000219369">
    <property type="component" value="Unassembled WGS sequence"/>
</dbReference>
<reference evidence="3" key="1">
    <citation type="submission" date="2016-09" db="EMBL/GenBank/DDBJ databases">
        <authorList>
            <person name="Guldener U."/>
        </authorList>
    </citation>
    <scope>NUCLEOTIDE SEQUENCE [LARGE SCALE GENOMIC DNA]</scope>
    <source>
        <strain evidence="3">V64-1</strain>
    </source>
</reference>
<dbReference type="OrthoDB" id="10274919at2759"/>
<gene>
    <name evidence="2" type="ORF">FRV6_01961</name>
</gene>
<accession>A0A2H3SRG0</accession>
<dbReference type="EMBL" id="FMJY01000001">
    <property type="protein sequence ID" value="SCO77749.1"/>
    <property type="molecule type" value="Genomic_DNA"/>
</dbReference>
<name>A0A2H3SRG0_FUSOX</name>
<evidence type="ECO:0000313" key="3">
    <source>
        <dbReference type="Proteomes" id="UP000219369"/>
    </source>
</evidence>
<evidence type="ECO:0000256" key="1">
    <source>
        <dbReference type="SAM" id="MobiDB-lite"/>
    </source>
</evidence>
<dbReference type="VEuPathDB" id="FungiDB:FOXG_19032"/>
<feature type="region of interest" description="Disordered" evidence="1">
    <location>
        <begin position="24"/>
        <end position="48"/>
    </location>
</feature>
<dbReference type="AlphaFoldDB" id="A0A2H3SRG0"/>